<proteinExistence type="predicted"/>
<dbReference type="SUPFAM" id="SSF47240">
    <property type="entry name" value="Ferritin-like"/>
    <property type="match status" value="1"/>
</dbReference>
<sequence>MLFVDKTLIARVRETRNAADVIATLEGAIQLELSTLPPYLTGVFSLQPGANDEARILVQAVVVEEMLHMALAANTAVALGGHPPIRKLGLALKYPGPLPMSIDPELTVSLGSLTTAQLKSVFMAIERPDTTAVLPGEDPKIAQRIAENKAKGYGSIGDFYNAVIDSLERLVQSGQDPFGDPRLESQLDLSRWFPSSVPGDPTCRVRDLASAEAALRTIIRQGEGANVGQDPINPHAGGNEMAHYFKFGEIAFGHRLVPDRSAPSGWSYTGAPVPLDASRVYRFPENARLSDYSPTSAAGFTGGAFYDAYLRLLDALDATWNGRPEMFNSALGIMFELKLVAQQVVQHLVDPANPDGPTAAPPFQP</sequence>
<dbReference type="InterPro" id="IPR009078">
    <property type="entry name" value="Ferritin-like_SF"/>
</dbReference>
<dbReference type="Proteomes" id="UP000075604">
    <property type="component" value="Unassembled WGS sequence"/>
</dbReference>
<protein>
    <recommendedName>
        <fullName evidence="1">Iminophenyl-pyruvate dimer synthase domain-containing protein</fullName>
    </recommendedName>
</protein>
<dbReference type="Pfam" id="PF12902">
    <property type="entry name" value="Ferritin-like"/>
    <property type="match status" value="1"/>
</dbReference>
<gene>
    <name evidence="2" type="ORF">BE04_12920</name>
</gene>
<name>A0A150PS50_SORCE</name>
<reference evidence="2 3" key="1">
    <citation type="submission" date="2014-02" db="EMBL/GenBank/DDBJ databases">
        <title>The small core and large imbalanced accessory genome model reveals a collaborative survival strategy of Sorangium cellulosum strains in nature.</title>
        <authorList>
            <person name="Han K."/>
            <person name="Peng R."/>
            <person name="Blom J."/>
            <person name="Li Y.-Z."/>
        </authorList>
    </citation>
    <scope>NUCLEOTIDE SEQUENCE [LARGE SCALE GENOMIC DNA]</scope>
    <source>
        <strain evidence="2 3">So0157-18</strain>
    </source>
</reference>
<evidence type="ECO:0000259" key="1">
    <source>
        <dbReference type="Pfam" id="PF12902"/>
    </source>
</evidence>
<dbReference type="InterPro" id="IPR012347">
    <property type="entry name" value="Ferritin-like"/>
</dbReference>
<evidence type="ECO:0000313" key="2">
    <source>
        <dbReference type="EMBL" id="KYF58555.1"/>
    </source>
</evidence>
<dbReference type="AlphaFoldDB" id="A0A150PS50"/>
<dbReference type="Gene3D" id="1.20.1260.10">
    <property type="match status" value="1"/>
</dbReference>
<dbReference type="InterPro" id="IPR026820">
    <property type="entry name" value="VioB/RebD_dom"/>
</dbReference>
<accession>A0A150PS50</accession>
<evidence type="ECO:0000313" key="3">
    <source>
        <dbReference type="Proteomes" id="UP000075604"/>
    </source>
</evidence>
<organism evidence="2 3">
    <name type="scientific">Sorangium cellulosum</name>
    <name type="common">Polyangium cellulosum</name>
    <dbReference type="NCBI Taxonomy" id="56"/>
    <lineage>
        <taxon>Bacteria</taxon>
        <taxon>Pseudomonadati</taxon>
        <taxon>Myxococcota</taxon>
        <taxon>Polyangia</taxon>
        <taxon>Polyangiales</taxon>
        <taxon>Polyangiaceae</taxon>
        <taxon>Sorangium</taxon>
    </lineage>
</organism>
<dbReference type="PANTHER" id="PTHR34400">
    <property type="match status" value="1"/>
</dbReference>
<dbReference type="PANTHER" id="PTHR34400:SF4">
    <property type="entry name" value="MEMBRANE PROTEIN"/>
    <property type="match status" value="1"/>
</dbReference>
<dbReference type="EMBL" id="JELX01001569">
    <property type="protein sequence ID" value="KYF58555.1"/>
    <property type="molecule type" value="Genomic_DNA"/>
</dbReference>
<comment type="caution">
    <text evidence="2">The sequence shown here is derived from an EMBL/GenBank/DDBJ whole genome shotgun (WGS) entry which is preliminary data.</text>
</comment>
<feature type="domain" description="Iminophenyl-pyruvate dimer synthase" evidence="1">
    <location>
        <begin position="25"/>
        <end position="250"/>
    </location>
</feature>